<dbReference type="AlphaFoldDB" id="A0A916JHG0"/>
<organism evidence="6 7">
    <name type="scientific">Dyadobacter helix</name>
    <dbReference type="NCBI Taxonomy" id="2822344"/>
    <lineage>
        <taxon>Bacteria</taxon>
        <taxon>Pseudomonadati</taxon>
        <taxon>Bacteroidota</taxon>
        <taxon>Cytophagia</taxon>
        <taxon>Cytophagales</taxon>
        <taxon>Spirosomataceae</taxon>
        <taxon>Dyadobacter</taxon>
    </lineage>
</organism>
<dbReference type="Pfam" id="PF01081">
    <property type="entry name" value="Aldolase"/>
    <property type="match status" value="1"/>
</dbReference>
<dbReference type="SUPFAM" id="SSF51569">
    <property type="entry name" value="Aldolase"/>
    <property type="match status" value="1"/>
</dbReference>
<sequence>MATIDKDTTLILLNEIGILPLFYDADFEIAKRVVEASYKGGARVFEFTNRGENAYPVFVKLLEYIAENLPGMGLGIGTIYDAETAQKYIDAGTDFIVTPCLNPEVGKACVKADIPWIPGVSTLTEIYNARQAGAQVVKLFPGEVVGSKFVKAIKGPMPDVKIMVTGGVQPTAESITEWFGAGAYAVGLGSNLFPKDIIAQGNYEWIAQKVSESIALVKQFRGEA</sequence>
<keyword evidence="4" id="KW-0456">Lyase</keyword>
<accession>A0A916JHG0</accession>
<comment type="pathway">
    <text evidence="1">Carbohydrate acid metabolism.</text>
</comment>
<evidence type="ECO:0000256" key="5">
    <source>
        <dbReference type="ARBA" id="ARBA00023277"/>
    </source>
</evidence>
<comment type="caution">
    <text evidence="6">The sequence shown here is derived from an EMBL/GenBank/DDBJ whole genome shotgun (WGS) entry which is preliminary data.</text>
</comment>
<protein>
    <submittedName>
        <fullName evidence="6">KHG/KDPG aldolase</fullName>
    </submittedName>
</protein>
<dbReference type="PANTHER" id="PTHR30246:SF1">
    <property type="entry name" value="2-DEHYDRO-3-DEOXY-6-PHOSPHOGALACTONATE ALDOLASE-RELATED"/>
    <property type="match status" value="1"/>
</dbReference>
<dbReference type="InterPro" id="IPR013785">
    <property type="entry name" value="Aldolase_TIM"/>
</dbReference>
<dbReference type="Gene3D" id="3.20.20.70">
    <property type="entry name" value="Aldolase class I"/>
    <property type="match status" value="1"/>
</dbReference>
<dbReference type="PANTHER" id="PTHR30246">
    <property type="entry name" value="2-KETO-3-DEOXY-6-PHOSPHOGLUCONATE ALDOLASE"/>
    <property type="match status" value="1"/>
</dbReference>
<evidence type="ECO:0000313" key="7">
    <source>
        <dbReference type="Proteomes" id="UP000680038"/>
    </source>
</evidence>
<dbReference type="GO" id="GO:0016829">
    <property type="term" value="F:lyase activity"/>
    <property type="evidence" value="ECO:0007669"/>
    <property type="project" value="UniProtKB-KW"/>
</dbReference>
<dbReference type="CDD" id="cd00452">
    <property type="entry name" value="KDPG_aldolase"/>
    <property type="match status" value="1"/>
</dbReference>
<keyword evidence="5" id="KW-0119">Carbohydrate metabolism</keyword>
<evidence type="ECO:0000256" key="3">
    <source>
        <dbReference type="ARBA" id="ARBA00011233"/>
    </source>
</evidence>
<comment type="similarity">
    <text evidence="2">Belongs to the KHG/KDPG aldolase family.</text>
</comment>
<reference evidence="6" key="1">
    <citation type="submission" date="2021-04" db="EMBL/GenBank/DDBJ databases">
        <authorList>
            <person name="Rodrigo-Torres L."/>
            <person name="Arahal R. D."/>
            <person name="Lucena T."/>
        </authorList>
    </citation>
    <scope>NUCLEOTIDE SEQUENCE</scope>
    <source>
        <strain evidence="6">CECT 9275</strain>
    </source>
</reference>
<dbReference type="EMBL" id="CAJRAF010000002">
    <property type="protein sequence ID" value="CAG5012557.1"/>
    <property type="molecule type" value="Genomic_DNA"/>
</dbReference>
<gene>
    <name evidence="6" type="primary">eda_2</name>
    <name evidence="6" type="ORF">DYBT9275_05200</name>
</gene>
<dbReference type="RefSeq" id="WP_310590074.1">
    <property type="nucleotide sequence ID" value="NZ_CAJRAF010000002.1"/>
</dbReference>
<evidence type="ECO:0000256" key="2">
    <source>
        <dbReference type="ARBA" id="ARBA00006906"/>
    </source>
</evidence>
<dbReference type="NCBIfam" id="NF005499">
    <property type="entry name" value="PRK07114.1"/>
    <property type="match status" value="1"/>
</dbReference>
<evidence type="ECO:0000313" key="6">
    <source>
        <dbReference type="EMBL" id="CAG5012557.1"/>
    </source>
</evidence>
<evidence type="ECO:0000256" key="4">
    <source>
        <dbReference type="ARBA" id="ARBA00023239"/>
    </source>
</evidence>
<evidence type="ECO:0000256" key="1">
    <source>
        <dbReference type="ARBA" id="ARBA00004761"/>
    </source>
</evidence>
<comment type="subunit">
    <text evidence="3">Homotrimer.</text>
</comment>
<dbReference type="InterPro" id="IPR000887">
    <property type="entry name" value="Aldlse_KDPG_KHG"/>
</dbReference>
<name>A0A916JHG0_9BACT</name>
<dbReference type="Proteomes" id="UP000680038">
    <property type="component" value="Unassembled WGS sequence"/>
</dbReference>
<proteinExistence type="inferred from homology"/>
<keyword evidence="7" id="KW-1185">Reference proteome</keyword>